<feature type="compositionally biased region" description="Basic and acidic residues" evidence="1">
    <location>
        <begin position="40"/>
        <end position="60"/>
    </location>
</feature>
<feature type="compositionally biased region" description="Basic and acidic residues" evidence="1">
    <location>
        <begin position="301"/>
        <end position="310"/>
    </location>
</feature>
<comment type="caution">
    <text evidence="2">The sequence shown here is derived from an EMBL/GenBank/DDBJ whole genome shotgun (WGS) entry which is preliminary data.</text>
</comment>
<evidence type="ECO:0000256" key="1">
    <source>
        <dbReference type="SAM" id="MobiDB-lite"/>
    </source>
</evidence>
<dbReference type="Proteomes" id="UP001596496">
    <property type="component" value="Unassembled WGS sequence"/>
</dbReference>
<feature type="region of interest" description="Disordered" evidence="1">
    <location>
        <begin position="32"/>
        <end position="310"/>
    </location>
</feature>
<accession>A0ABW2P4Z4</accession>
<protein>
    <submittedName>
        <fullName evidence="2">DUF6158 family protein</fullName>
    </submittedName>
</protein>
<sequence>MNRVDPRNLSVRDLRAELQELEESWMETLLRGSEDAVDDFASRTRELEEEFDRRQRERAGEAAPTSQDAALSGRHPAPISQDLAHTSQDPALSGQGPAHTSQDPALSGQGPAHTSQDPALSGQDPVSGGEDAVPGGRESDLRPVAGREPERTASQAMGGEPRGEAQDGLGSDVDGESRREAQGELRLDVDGAPAAPPFPHEAVSTPVASPAVSEAAPSPAAPPVGPEAAVSPAGPEAAVSPAVPEAGVPEAGVPSDGSPAVREEPAGAYRGWDGAGVAGDGGRGRAVRPGRRRRDGVPAVREQRSPGKVA</sequence>
<feature type="compositionally biased region" description="Basic and acidic residues" evidence="1">
    <location>
        <begin position="137"/>
        <end position="151"/>
    </location>
</feature>
<proteinExistence type="predicted"/>
<feature type="compositionally biased region" description="Basic residues" evidence="1">
    <location>
        <begin position="285"/>
        <end position="294"/>
    </location>
</feature>
<feature type="compositionally biased region" description="Basic and acidic residues" evidence="1">
    <location>
        <begin position="175"/>
        <end position="189"/>
    </location>
</feature>
<feature type="compositionally biased region" description="Low complexity" evidence="1">
    <location>
        <begin position="201"/>
        <end position="218"/>
    </location>
</feature>
<dbReference type="Pfam" id="PF19655">
    <property type="entry name" value="DUF6158"/>
    <property type="match status" value="1"/>
</dbReference>
<reference evidence="3" key="1">
    <citation type="journal article" date="2019" name="Int. J. Syst. Evol. Microbiol.">
        <title>The Global Catalogue of Microorganisms (GCM) 10K type strain sequencing project: providing services to taxonomists for standard genome sequencing and annotation.</title>
        <authorList>
            <consortium name="The Broad Institute Genomics Platform"/>
            <consortium name="The Broad Institute Genome Sequencing Center for Infectious Disease"/>
            <person name="Wu L."/>
            <person name="Ma J."/>
        </authorList>
    </citation>
    <scope>NUCLEOTIDE SEQUENCE [LARGE SCALE GENOMIC DNA]</scope>
    <source>
        <strain evidence="3">CECT 7649</strain>
    </source>
</reference>
<dbReference type="InterPro" id="IPR046156">
    <property type="entry name" value="DUF6158"/>
</dbReference>
<feature type="compositionally biased region" description="Low complexity" evidence="1">
    <location>
        <begin position="226"/>
        <end position="254"/>
    </location>
</feature>
<dbReference type="RefSeq" id="WP_380827070.1">
    <property type="nucleotide sequence ID" value="NZ_JBHTCG010000008.1"/>
</dbReference>
<keyword evidence="3" id="KW-1185">Reference proteome</keyword>
<name>A0ABW2P4Z4_9ACTN</name>
<evidence type="ECO:0000313" key="3">
    <source>
        <dbReference type="Proteomes" id="UP001596496"/>
    </source>
</evidence>
<gene>
    <name evidence="2" type="ORF">ACFQSB_15230</name>
</gene>
<dbReference type="EMBL" id="JBHTCG010000008">
    <property type="protein sequence ID" value="MFC7383572.1"/>
    <property type="molecule type" value="Genomic_DNA"/>
</dbReference>
<evidence type="ECO:0000313" key="2">
    <source>
        <dbReference type="EMBL" id="MFC7383572.1"/>
    </source>
</evidence>
<organism evidence="2 3">
    <name type="scientific">Sphaerisporangium rhizosphaerae</name>
    <dbReference type="NCBI Taxonomy" id="2269375"/>
    <lineage>
        <taxon>Bacteria</taxon>
        <taxon>Bacillati</taxon>
        <taxon>Actinomycetota</taxon>
        <taxon>Actinomycetes</taxon>
        <taxon>Streptosporangiales</taxon>
        <taxon>Streptosporangiaceae</taxon>
        <taxon>Sphaerisporangium</taxon>
    </lineage>
</organism>